<dbReference type="EMBL" id="JBHUKR010000002">
    <property type="protein sequence ID" value="MFD2414824.1"/>
    <property type="molecule type" value="Genomic_DNA"/>
</dbReference>
<dbReference type="RefSeq" id="WP_378260060.1">
    <property type="nucleotide sequence ID" value="NZ_JBHUKR010000002.1"/>
</dbReference>
<proteinExistence type="predicted"/>
<dbReference type="InterPro" id="IPR012495">
    <property type="entry name" value="TadE-like_dom"/>
</dbReference>
<evidence type="ECO:0000313" key="4">
    <source>
        <dbReference type="Proteomes" id="UP001597417"/>
    </source>
</evidence>
<comment type="caution">
    <text evidence="3">The sequence shown here is derived from an EMBL/GenBank/DDBJ whole genome shotgun (WGS) entry which is preliminary data.</text>
</comment>
<evidence type="ECO:0000259" key="2">
    <source>
        <dbReference type="Pfam" id="PF07811"/>
    </source>
</evidence>
<sequence>MNFYAGLPSQELWRSFRTDDRGSATVEMVLLTPLLVVMLVFIVFCGRLADCTSRLNDVAHQAARAASLARTVTSARDDASATAQEALAQAGIICQTLAVAVTAAGLQPGSPVSVDVACTVGLSDLALLGVPGSKTLRASFSSPVDTFRSAAGNGRGA</sequence>
<keyword evidence="4" id="KW-1185">Reference proteome</keyword>
<name>A0ABW5FK47_9PSEU</name>
<keyword evidence="1" id="KW-0472">Membrane</keyword>
<organism evidence="3 4">
    <name type="scientific">Amycolatopsis pigmentata</name>
    <dbReference type="NCBI Taxonomy" id="450801"/>
    <lineage>
        <taxon>Bacteria</taxon>
        <taxon>Bacillati</taxon>
        <taxon>Actinomycetota</taxon>
        <taxon>Actinomycetes</taxon>
        <taxon>Pseudonocardiales</taxon>
        <taxon>Pseudonocardiaceae</taxon>
        <taxon>Amycolatopsis</taxon>
    </lineage>
</organism>
<evidence type="ECO:0000313" key="3">
    <source>
        <dbReference type="EMBL" id="MFD2414824.1"/>
    </source>
</evidence>
<feature type="domain" description="TadE-like" evidence="2">
    <location>
        <begin position="22"/>
        <end position="64"/>
    </location>
</feature>
<accession>A0ABW5FK47</accession>
<evidence type="ECO:0000256" key="1">
    <source>
        <dbReference type="SAM" id="Phobius"/>
    </source>
</evidence>
<dbReference type="Proteomes" id="UP001597417">
    <property type="component" value="Unassembled WGS sequence"/>
</dbReference>
<gene>
    <name evidence="3" type="ORF">ACFSXZ_00585</name>
</gene>
<protein>
    <submittedName>
        <fullName evidence="3">TadE/TadG family type IV pilus assembly protein</fullName>
    </submittedName>
</protein>
<keyword evidence="1" id="KW-1133">Transmembrane helix</keyword>
<keyword evidence="1" id="KW-0812">Transmembrane</keyword>
<reference evidence="4" key="1">
    <citation type="journal article" date="2019" name="Int. J. Syst. Evol. Microbiol.">
        <title>The Global Catalogue of Microorganisms (GCM) 10K type strain sequencing project: providing services to taxonomists for standard genome sequencing and annotation.</title>
        <authorList>
            <consortium name="The Broad Institute Genomics Platform"/>
            <consortium name="The Broad Institute Genome Sequencing Center for Infectious Disease"/>
            <person name="Wu L."/>
            <person name="Ma J."/>
        </authorList>
    </citation>
    <scope>NUCLEOTIDE SEQUENCE [LARGE SCALE GENOMIC DNA]</scope>
    <source>
        <strain evidence="4">CGMCC 4.7645</strain>
    </source>
</reference>
<feature type="transmembrane region" description="Helical" evidence="1">
    <location>
        <begin position="24"/>
        <end position="44"/>
    </location>
</feature>
<dbReference type="Pfam" id="PF07811">
    <property type="entry name" value="TadE"/>
    <property type="match status" value="1"/>
</dbReference>